<sequence>MHNDTPQCGRNWGVVEWELDFNEEEREEGDIVDEQECEWWRDLRDTQKGQESTYGERTFGVLQNATESMGKSVDNKAEPRPAPWWMALVWAPILQPVVLNCSFAEYKVAVVDDDSGTLGSKAIVIGDRISEATLVEMAKVDSAEIPVSEETEICGTENVKLLLDGENLSMGITSLKELDWTDVVEKDSAEAIDADDRLVTEGVSRGSVERMLIDDGFGCGNVKLFSVASVKVTGADESEAGAFPCPSDLAECVSGCTVDKMLIDASGCGDVTFLSVANVKVAVADDSKAVTFDCTSVVTEGVWSCIVGRMLKDEASDCEDVKYLCVGVLKDADADDFETGVFDFSSIVTYVVSGSAVCKMLIDDASNRDHGGVTLISVANVNIAGVADSKTVESDSGTLDSKVIVLDGRLSETVLVVMEEANSGVILVWRERGACENVEPMLVSEIVSMDIDSVKELDCIDVVRKNSLEVSGWETMVLNDGNVVSAGFFKIDVVIEVETFS</sequence>
<comment type="caution">
    <text evidence="1">The sequence shown here is derived from an EMBL/GenBank/DDBJ whole genome shotgun (WGS) entry which is preliminary data.</text>
</comment>
<protein>
    <submittedName>
        <fullName evidence="1">Uncharacterized protein</fullName>
    </submittedName>
</protein>
<evidence type="ECO:0000313" key="1">
    <source>
        <dbReference type="EMBL" id="KAJ1144166.1"/>
    </source>
</evidence>
<dbReference type="EMBL" id="JANPWB010000010">
    <property type="protein sequence ID" value="KAJ1144166.1"/>
    <property type="molecule type" value="Genomic_DNA"/>
</dbReference>
<name>A0AAV7QUK7_PLEWA</name>
<dbReference type="AlphaFoldDB" id="A0AAV7QUK7"/>
<dbReference type="Proteomes" id="UP001066276">
    <property type="component" value="Chromosome 6"/>
</dbReference>
<organism evidence="1 2">
    <name type="scientific">Pleurodeles waltl</name>
    <name type="common">Iberian ribbed newt</name>
    <dbReference type="NCBI Taxonomy" id="8319"/>
    <lineage>
        <taxon>Eukaryota</taxon>
        <taxon>Metazoa</taxon>
        <taxon>Chordata</taxon>
        <taxon>Craniata</taxon>
        <taxon>Vertebrata</taxon>
        <taxon>Euteleostomi</taxon>
        <taxon>Amphibia</taxon>
        <taxon>Batrachia</taxon>
        <taxon>Caudata</taxon>
        <taxon>Salamandroidea</taxon>
        <taxon>Salamandridae</taxon>
        <taxon>Pleurodelinae</taxon>
        <taxon>Pleurodeles</taxon>
    </lineage>
</organism>
<gene>
    <name evidence="1" type="ORF">NDU88_010468</name>
</gene>
<keyword evidence="2" id="KW-1185">Reference proteome</keyword>
<accession>A0AAV7QUK7</accession>
<evidence type="ECO:0000313" key="2">
    <source>
        <dbReference type="Proteomes" id="UP001066276"/>
    </source>
</evidence>
<proteinExistence type="predicted"/>
<reference evidence="1" key="1">
    <citation type="journal article" date="2022" name="bioRxiv">
        <title>Sequencing and chromosome-scale assembly of the giantPleurodeles waltlgenome.</title>
        <authorList>
            <person name="Brown T."/>
            <person name="Elewa A."/>
            <person name="Iarovenko S."/>
            <person name="Subramanian E."/>
            <person name="Araus A.J."/>
            <person name="Petzold A."/>
            <person name="Susuki M."/>
            <person name="Suzuki K.-i.T."/>
            <person name="Hayashi T."/>
            <person name="Toyoda A."/>
            <person name="Oliveira C."/>
            <person name="Osipova E."/>
            <person name="Leigh N.D."/>
            <person name="Simon A."/>
            <person name="Yun M.H."/>
        </authorList>
    </citation>
    <scope>NUCLEOTIDE SEQUENCE</scope>
    <source>
        <strain evidence="1">20211129_DDA</strain>
        <tissue evidence="1">Liver</tissue>
    </source>
</reference>